<reference evidence="1" key="1">
    <citation type="submission" date="2020-09" db="EMBL/GenBank/DDBJ databases">
        <title>Desulfogranum mesoprofundum gen. nov., sp. nov., a novel mesophilic, sulfate-reducing chemolithoautotroph isolated from a deep-sea hydrothermal vent chimney in the Suiyo Seamount.</title>
        <authorList>
            <person name="Hashimoto Y."/>
            <person name="Nakagawa S."/>
        </authorList>
    </citation>
    <scope>NUCLEOTIDE SEQUENCE</scope>
    <source>
        <strain evidence="1">KT2</strain>
    </source>
</reference>
<evidence type="ECO:0000313" key="1">
    <source>
        <dbReference type="EMBL" id="BCL61570.1"/>
    </source>
</evidence>
<accession>A0A8D5FIV2</accession>
<protein>
    <submittedName>
        <fullName evidence="1">Uncharacterized protein</fullName>
    </submittedName>
</protein>
<organism evidence="1 2">
    <name type="scientific">Desulfomarina profundi</name>
    <dbReference type="NCBI Taxonomy" id="2772557"/>
    <lineage>
        <taxon>Bacteria</taxon>
        <taxon>Pseudomonadati</taxon>
        <taxon>Thermodesulfobacteriota</taxon>
        <taxon>Desulfobulbia</taxon>
        <taxon>Desulfobulbales</taxon>
        <taxon>Desulfobulbaceae</taxon>
        <taxon>Desulfomarina</taxon>
    </lineage>
</organism>
<evidence type="ECO:0000313" key="2">
    <source>
        <dbReference type="Proteomes" id="UP000826725"/>
    </source>
</evidence>
<proteinExistence type="predicted"/>
<sequence length="50" mass="5852">MRQQVLLEPQHFEWILQVVDGNLIDTEITMTAINLKSDMVLQVLIRDITE</sequence>
<dbReference type="EMBL" id="AP024086">
    <property type="protein sequence ID" value="BCL61570.1"/>
    <property type="molecule type" value="Genomic_DNA"/>
</dbReference>
<dbReference type="Proteomes" id="UP000826725">
    <property type="component" value="Chromosome"/>
</dbReference>
<gene>
    <name evidence="1" type="ORF">DGMP_22630</name>
</gene>
<dbReference type="RefSeq" id="WP_228854007.1">
    <property type="nucleotide sequence ID" value="NZ_AP024086.1"/>
</dbReference>
<dbReference type="AlphaFoldDB" id="A0A8D5FIV2"/>
<dbReference type="KEGG" id="dbk:DGMP_22630"/>
<name>A0A8D5FIV2_9BACT</name>
<keyword evidence="2" id="KW-1185">Reference proteome</keyword>